<proteinExistence type="predicted"/>
<organism evidence="2 3">
    <name type="scientific">Plesiocystis pacifica SIR-1</name>
    <dbReference type="NCBI Taxonomy" id="391625"/>
    <lineage>
        <taxon>Bacteria</taxon>
        <taxon>Pseudomonadati</taxon>
        <taxon>Myxococcota</taxon>
        <taxon>Polyangia</taxon>
        <taxon>Nannocystales</taxon>
        <taxon>Nannocystaceae</taxon>
        <taxon>Plesiocystis</taxon>
    </lineage>
</organism>
<evidence type="ECO:0000256" key="1">
    <source>
        <dbReference type="SAM" id="MobiDB-lite"/>
    </source>
</evidence>
<feature type="compositionally biased region" description="Basic and acidic residues" evidence="1">
    <location>
        <begin position="226"/>
        <end position="247"/>
    </location>
</feature>
<dbReference type="STRING" id="391625.PPSIR1_32597"/>
<dbReference type="RefSeq" id="WP_006972054.1">
    <property type="nucleotide sequence ID" value="NZ_ABCS01000026.1"/>
</dbReference>
<accession>A6G5Q5</accession>
<protein>
    <submittedName>
        <fullName evidence="2">Uncharacterized protein</fullName>
    </submittedName>
</protein>
<evidence type="ECO:0000313" key="3">
    <source>
        <dbReference type="Proteomes" id="UP000005801"/>
    </source>
</evidence>
<feature type="compositionally biased region" description="Low complexity" evidence="1">
    <location>
        <begin position="206"/>
        <end position="221"/>
    </location>
</feature>
<dbReference type="AlphaFoldDB" id="A6G5Q5"/>
<dbReference type="Proteomes" id="UP000005801">
    <property type="component" value="Unassembled WGS sequence"/>
</dbReference>
<reference evidence="2 3" key="1">
    <citation type="submission" date="2007-06" db="EMBL/GenBank/DDBJ databases">
        <authorList>
            <person name="Shimkets L."/>
            <person name="Ferriera S."/>
            <person name="Johnson J."/>
            <person name="Kravitz S."/>
            <person name="Beeson K."/>
            <person name="Sutton G."/>
            <person name="Rogers Y.-H."/>
            <person name="Friedman R."/>
            <person name="Frazier M."/>
            <person name="Venter J.C."/>
        </authorList>
    </citation>
    <scope>NUCLEOTIDE SEQUENCE [LARGE SCALE GENOMIC DNA]</scope>
    <source>
        <strain evidence="2 3">SIR-1</strain>
    </source>
</reference>
<name>A6G5Q5_9BACT</name>
<dbReference type="EMBL" id="ABCS01000026">
    <property type="protein sequence ID" value="EDM78836.1"/>
    <property type="molecule type" value="Genomic_DNA"/>
</dbReference>
<evidence type="ECO:0000313" key="2">
    <source>
        <dbReference type="EMBL" id="EDM78836.1"/>
    </source>
</evidence>
<sequence length="394" mass="42187">MVDDISLPSRHGGIIFPLSMFRPTMLAAVMAESLVAQARNILDARLVLTRHPEIQLVLAHIEGSIIGDNPATFWRENAELGMVASQVMPQQLIQYWYDADEPRQGFIVAQRGQALAAQDATEDQMPAGSTAQDWPVAQLLAQMQLAEEELANGFAGGPQVSCSLMERDADDREMLMTLAGQPAEGEGEDPNAPAGGPGPDAPGGPSPSSDAPGGQQAQAPAKPKRATVEDDKKRRAAEAQAEQEARQARANSMRADLPHVIDDLGVVAAPKGAELADTDILEPFMVRAIAGDLPAGLPRELTDELQGKRVDFAVVVEFLSEVFVEEGPLSKPHFETHANPHMIGGQEVRALEVLAPRLGRGTFVRRGYAGAFVSRTPDQALPEALIIALLDSQD</sequence>
<keyword evidence="3" id="KW-1185">Reference proteome</keyword>
<feature type="region of interest" description="Disordered" evidence="1">
    <location>
        <begin position="182"/>
        <end position="253"/>
    </location>
</feature>
<gene>
    <name evidence="2" type="ORF">PPSIR1_32597</name>
</gene>
<comment type="caution">
    <text evidence="2">The sequence shown here is derived from an EMBL/GenBank/DDBJ whole genome shotgun (WGS) entry which is preliminary data.</text>
</comment>
<dbReference type="OrthoDB" id="5499296at2"/>